<dbReference type="RefSeq" id="WP_094456987.1">
    <property type="nucleotide sequence ID" value="NZ_NOXU01000030.1"/>
</dbReference>
<dbReference type="AlphaFoldDB" id="A0A255YXW7"/>
<dbReference type="OrthoDB" id="8347407at2"/>
<gene>
    <name evidence="1" type="ORF">CHU95_14245</name>
</gene>
<sequence>MSVGYAVTRWWWVRHAPLSLPAGTIAGRLDADVDLSDTGMIEGARSWLPDNAVWLTTPLGRSIRSAAALRPGQPTVSVADLTEQDFGAWQGRTHAEIWDSEREVAERFWQDPAGNAPPGGESFATLSDRVGMAVRRETATYQGRDIVMVGHAGPIRAALALCLGLPPAGVLSVAVDHWHLFRMDHLALGDGDGQWRLIGANIPPCRGRLR</sequence>
<keyword evidence="2" id="KW-1185">Reference proteome</keyword>
<proteinExistence type="predicted"/>
<dbReference type="Gene3D" id="3.40.50.1240">
    <property type="entry name" value="Phosphoglycerate mutase-like"/>
    <property type="match status" value="1"/>
</dbReference>
<name>A0A255YXW7_9PROT</name>
<dbReference type="SMART" id="SM00855">
    <property type="entry name" value="PGAM"/>
    <property type="match status" value="1"/>
</dbReference>
<evidence type="ECO:0000313" key="1">
    <source>
        <dbReference type="EMBL" id="OYQ33544.1"/>
    </source>
</evidence>
<dbReference type="SUPFAM" id="SSF53254">
    <property type="entry name" value="Phosphoglycerate mutase-like"/>
    <property type="match status" value="1"/>
</dbReference>
<dbReference type="InterPro" id="IPR013078">
    <property type="entry name" value="His_Pase_superF_clade-1"/>
</dbReference>
<dbReference type="EMBL" id="NOXU01000030">
    <property type="protein sequence ID" value="OYQ33544.1"/>
    <property type="molecule type" value="Genomic_DNA"/>
</dbReference>
<comment type="caution">
    <text evidence="1">The sequence shown here is derived from an EMBL/GenBank/DDBJ whole genome shotgun (WGS) entry which is preliminary data.</text>
</comment>
<protein>
    <recommendedName>
        <fullName evidence="3">Histidine phosphatase family protein</fullName>
    </recommendedName>
</protein>
<dbReference type="InterPro" id="IPR029033">
    <property type="entry name" value="His_PPase_superfam"/>
</dbReference>
<evidence type="ECO:0000313" key="2">
    <source>
        <dbReference type="Proteomes" id="UP000216998"/>
    </source>
</evidence>
<evidence type="ECO:0008006" key="3">
    <source>
        <dbReference type="Google" id="ProtNLM"/>
    </source>
</evidence>
<accession>A0A255YXW7</accession>
<dbReference type="Pfam" id="PF00300">
    <property type="entry name" value="His_Phos_1"/>
    <property type="match status" value="1"/>
</dbReference>
<dbReference type="Proteomes" id="UP000216998">
    <property type="component" value="Unassembled WGS sequence"/>
</dbReference>
<organism evidence="1 2">
    <name type="scientific">Niveispirillum lacus</name>
    <dbReference type="NCBI Taxonomy" id="1981099"/>
    <lineage>
        <taxon>Bacteria</taxon>
        <taxon>Pseudomonadati</taxon>
        <taxon>Pseudomonadota</taxon>
        <taxon>Alphaproteobacteria</taxon>
        <taxon>Rhodospirillales</taxon>
        <taxon>Azospirillaceae</taxon>
        <taxon>Niveispirillum</taxon>
    </lineage>
</organism>
<reference evidence="1 2" key="1">
    <citation type="submission" date="2017-07" db="EMBL/GenBank/DDBJ databases">
        <title>Niveispirillum cyanobacteriorum sp. nov., isolated from cyanobacterial aggregates in a eutrophic lake.</title>
        <authorList>
            <person name="Cai H."/>
        </authorList>
    </citation>
    <scope>NUCLEOTIDE SEQUENCE [LARGE SCALE GENOMIC DNA]</scope>
    <source>
        <strain evidence="2">TH1-14</strain>
    </source>
</reference>